<protein>
    <recommendedName>
        <fullName evidence="3">Mitochondrial inner membrane protease subunit 2</fullName>
    </recommendedName>
</protein>
<dbReference type="InterPro" id="IPR036286">
    <property type="entry name" value="LexA/Signal_pep-like_sf"/>
</dbReference>
<evidence type="ECO:0000256" key="5">
    <source>
        <dbReference type="ARBA" id="ARBA00022692"/>
    </source>
</evidence>
<gene>
    <name evidence="13" type="primary">IMP2</name>
    <name evidence="13" type="ORF">ATY40_BA7501266</name>
</gene>
<proteinExistence type="inferred from homology"/>
<dbReference type="PANTHER" id="PTHR46041:SF2">
    <property type="entry name" value="MITOCHONDRIAL INNER MEMBRANE PROTEASE SUBUNIT 2"/>
    <property type="match status" value="1"/>
</dbReference>
<dbReference type="OrthoDB" id="9996127at2759"/>
<sequence length="170" mass="19181">MLKHSLKTGLVFLTWIPVIYTVKEHLIYVGKVEGSSMSPTLNPIKGYSDYVLLWKLNYKESLKVGDVVFIRSPVDPEKLYAKRIKAVQGDTVVTRHPYPKDKVSIPRNHLWVEGDNIHSVDSNNFGPISLGLVLGRATHVIFPLNRIGNISAKGGREVREDYLRAEESPM</sequence>
<dbReference type="GO" id="GO:0042720">
    <property type="term" value="C:mitochondrial inner membrane peptidase complex"/>
    <property type="evidence" value="ECO:0007669"/>
    <property type="project" value="InterPro"/>
</dbReference>
<feature type="domain" description="Peptidase S26" evidence="12">
    <location>
        <begin position="8"/>
        <end position="95"/>
    </location>
</feature>
<evidence type="ECO:0000256" key="7">
    <source>
        <dbReference type="ARBA" id="ARBA00022801"/>
    </source>
</evidence>
<feature type="active site" evidence="11">
    <location>
        <position position="36"/>
    </location>
</feature>
<evidence type="ECO:0000256" key="1">
    <source>
        <dbReference type="ARBA" id="ARBA00004434"/>
    </source>
</evidence>
<organism evidence="13 14">
    <name type="scientific">Komagataella pastoris</name>
    <name type="common">Yeast</name>
    <name type="synonym">Pichia pastoris</name>
    <dbReference type="NCBI Taxonomy" id="4922"/>
    <lineage>
        <taxon>Eukaryota</taxon>
        <taxon>Fungi</taxon>
        <taxon>Dikarya</taxon>
        <taxon>Ascomycota</taxon>
        <taxon>Saccharomycotina</taxon>
        <taxon>Pichiomycetes</taxon>
        <taxon>Pichiales</taxon>
        <taxon>Pichiaceae</taxon>
        <taxon>Komagataella</taxon>
    </lineage>
</organism>
<dbReference type="SUPFAM" id="SSF51306">
    <property type="entry name" value="LexA/Signal peptidase"/>
    <property type="match status" value="1"/>
</dbReference>
<dbReference type="Gene3D" id="2.10.109.10">
    <property type="entry name" value="Umud Fragment, subunit A"/>
    <property type="match status" value="1"/>
</dbReference>
<dbReference type="EMBL" id="CP014584">
    <property type="protein sequence ID" value="ANZ73084.1"/>
    <property type="molecule type" value="Genomic_DNA"/>
</dbReference>
<evidence type="ECO:0000256" key="4">
    <source>
        <dbReference type="ARBA" id="ARBA00022670"/>
    </source>
</evidence>
<evidence type="ECO:0000256" key="6">
    <source>
        <dbReference type="ARBA" id="ARBA00022792"/>
    </source>
</evidence>
<evidence type="ECO:0000256" key="8">
    <source>
        <dbReference type="ARBA" id="ARBA00022989"/>
    </source>
</evidence>
<dbReference type="PRINTS" id="PR00727">
    <property type="entry name" value="LEADERPTASE"/>
</dbReference>
<evidence type="ECO:0000256" key="2">
    <source>
        <dbReference type="ARBA" id="ARBA00007066"/>
    </source>
</evidence>
<dbReference type="GO" id="GO:0006627">
    <property type="term" value="P:protein processing involved in protein targeting to mitochondrion"/>
    <property type="evidence" value="ECO:0007669"/>
    <property type="project" value="InterPro"/>
</dbReference>
<comment type="subcellular location">
    <subcellularLocation>
        <location evidence="1">Mitochondrion inner membrane</location>
        <topology evidence="1">Single-pass membrane protein</topology>
    </subcellularLocation>
</comment>
<dbReference type="Pfam" id="PF10502">
    <property type="entry name" value="Peptidase_S26"/>
    <property type="match status" value="1"/>
</dbReference>
<keyword evidence="8" id="KW-1133">Transmembrane helix</keyword>
<dbReference type="GO" id="GO:0004252">
    <property type="term" value="F:serine-type endopeptidase activity"/>
    <property type="evidence" value="ECO:0007669"/>
    <property type="project" value="InterPro"/>
</dbReference>
<keyword evidence="6" id="KW-0999">Mitochondrion inner membrane</keyword>
<name>A0A1B2J518_PICPA</name>
<reference evidence="13 14" key="1">
    <citation type="submission" date="2016-02" db="EMBL/GenBank/DDBJ databases">
        <title>Comparative genomic and transcriptomic foundation for Pichia pastoris.</title>
        <authorList>
            <person name="Love K.R."/>
            <person name="Shah K.A."/>
            <person name="Whittaker C.A."/>
            <person name="Wu J."/>
            <person name="Bartlett M.C."/>
            <person name="Ma D."/>
            <person name="Leeson R.L."/>
            <person name="Priest M."/>
            <person name="Young S.K."/>
            <person name="Love J.C."/>
        </authorList>
    </citation>
    <scope>NUCLEOTIDE SEQUENCE [LARGE SCALE GENOMIC DNA]</scope>
    <source>
        <strain evidence="13 14">ATCC 28485</strain>
    </source>
</reference>
<evidence type="ECO:0000313" key="13">
    <source>
        <dbReference type="EMBL" id="ANZ73084.1"/>
    </source>
</evidence>
<dbReference type="PANTHER" id="PTHR46041">
    <property type="entry name" value="MITOCHONDRIAL INNER MEMBRANE PROTEASE SUBUNIT 2"/>
    <property type="match status" value="1"/>
</dbReference>
<comment type="similarity">
    <text evidence="2">Belongs to the peptidase S26 family. IMP2 subfamily.</text>
</comment>
<keyword evidence="10" id="KW-0472">Membrane</keyword>
<dbReference type="Proteomes" id="UP000094565">
    <property type="component" value="Chromosome 1"/>
</dbReference>
<evidence type="ECO:0000313" key="14">
    <source>
        <dbReference type="Proteomes" id="UP000094565"/>
    </source>
</evidence>
<accession>A0A1B2J518</accession>
<keyword evidence="4" id="KW-0645">Protease</keyword>
<dbReference type="InterPro" id="IPR000223">
    <property type="entry name" value="Pept_S26A_signal_pept_1"/>
</dbReference>
<keyword evidence="9" id="KW-0496">Mitochondrion</keyword>
<feature type="active site" evidence="11">
    <location>
        <position position="82"/>
    </location>
</feature>
<dbReference type="AlphaFoldDB" id="A0A1B2J518"/>
<dbReference type="InterPro" id="IPR037730">
    <property type="entry name" value="IMP2"/>
</dbReference>
<dbReference type="FunFam" id="2.10.109.10:FF:000005">
    <property type="entry name" value="Mitochondrial inner membrane protease subunit"/>
    <property type="match status" value="1"/>
</dbReference>
<evidence type="ECO:0000256" key="3">
    <source>
        <dbReference type="ARBA" id="ARBA00013650"/>
    </source>
</evidence>
<dbReference type="GO" id="GO:0006465">
    <property type="term" value="P:signal peptide processing"/>
    <property type="evidence" value="ECO:0007669"/>
    <property type="project" value="InterPro"/>
</dbReference>
<evidence type="ECO:0000256" key="11">
    <source>
        <dbReference type="PIRSR" id="PIRSR600223-1"/>
    </source>
</evidence>
<dbReference type="InterPro" id="IPR019533">
    <property type="entry name" value="Peptidase_S26"/>
</dbReference>
<evidence type="ECO:0000259" key="12">
    <source>
        <dbReference type="Pfam" id="PF10502"/>
    </source>
</evidence>
<evidence type="ECO:0000256" key="10">
    <source>
        <dbReference type="ARBA" id="ARBA00023136"/>
    </source>
</evidence>
<keyword evidence="14" id="KW-1185">Reference proteome</keyword>
<keyword evidence="7" id="KW-0378">Hydrolase</keyword>
<evidence type="ECO:0000256" key="9">
    <source>
        <dbReference type="ARBA" id="ARBA00023128"/>
    </source>
</evidence>
<keyword evidence="5" id="KW-0812">Transmembrane</keyword>
<dbReference type="CDD" id="cd06530">
    <property type="entry name" value="S26_SPase_I"/>
    <property type="match status" value="1"/>
</dbReference>